<protein>
    <submittedName>
        <fullName evidence="1">Uncharacterized protein</fullName>
    </submittedName>
</protein>
<dbReference type="EMBL" id="CP063849">
    <property type="protein sequence ID" value="QOY89219.1"/>
    <property type="molecule type" value="Genomic_DNA"/>
</dbReference>
<organism evidence="1 2">
    <name type="scientific">Paludibaculum fermentans</name>
    <dbReference type="NCBI Taxonomy" id="1473598"/>
    <lineage>
        <taxon>Bacteria</taxon>
        <taxon>Pseudomonadati</taxon>
        <taxon>Acidobacteriota</taxon>
        <taxon>Terriglobia</taxon>
        <taxon>Bryobacterales</taxon>
        <taxon>Bryobacteraceae</taxon>
        <taxon>Paludibaculum</taxon>
    </lineage>
</organism>
<proteinExistence type="predicted"/>
<dbReference type="RefSeq" id="WP_194450881.1">
    <property type="nucleotide sequence ID" value="NZ_CP063849.1"/>
</dbReference>
<accession>A0A7S7NTZ8</accession>
<sequence length="404" mass="45927">MYKLLIGLLAAVCLYAGEPEALKIDADIRDRHMPYLMVMDPVFEAADSTNIVGYTRCGDSAIWTGHYLAAQSYRWNVTRSPEALANVMDALNGIRKLLDVTGVDVLSRCAVPADSDWATGIMSEESAHGIRSGVVDGQSYLWAGNTSRDQYSGVFFGLTAAWNLVDDQLVHDWVSMLATRMLNNLLDHGWLVRMPEGDISTTFLARPDQQLSLLKLGRRCNPKRFESAYKSLANLAGYTTVVPIALEVQDPYNSYFKFNLDHINYYNLLTSGDSWWIRQNYENGFDVLRKTTDDHANPFFDIIDTAINGRTEQRDEHVRTYLEQWLQRGRRDTWTDLRPIYPSCGGDENRACEVIPVTERPPTDFLWQRSPFQLYGGLYGTIEGAGIDYILPYWMARYYGVLSE</sequence>
<gene>
    <name evidence="1" type="ORF">IRI77_04470</name>
</gene>
<reference evidence="1 2" key="1">
    <citation type="submission" date="2020-10" db="EMBL/GenBank/DDBJ databases">
        <title>Complete genome sequence of Paludibaculum fermentans P105T, a facultatively anaerobic acidobacterium capable of dissimilatory Fe(III) reduction.</title>
        <authorList>
            <person name="Dedysh S.N."/>
            <person name="Beletsky A.V."/>
            <person name="Kulichevskaya I.S."/>
            <person name="Mardanov A.V."/>
            <person name="Ravin N.V."/>
        </authorList>
    </citation>
    <scope>NUCLEOTIDE SEQUENCE [LARGE SCALE GENOMIC DNA]</scope>
    <source>
        <strain evidence="1 2">P105</strain>
    </source>
</reference>
<dbReference type="Proteomes" id="UP000593892">
    <property type="component" value="Chromosome"/>
</dbReference>
<dbReference type="AlphaFoldDB" id="A0A7S7NTZ8"/>
<name>A0A7S7NTZ8_PALFE</name>
<evidence type="ECO:0000313" key="2">
    <source>
        <dbReference type="Proteomes" id="UP000593892"/>
    </source>
</evidence>
<keyword evidence="2" id="KW-1185">Reference proteome</keyword>
<dbReference type="KEGG" id="pfer:IRI77_04470"/>
<evidence type="ECO:0000313" key="1">
    <source>
        <dbReference type="EMBL" id="QOY89219.1"/>
    </source>
</evidence>